<dbReference type="PROSITE" id="PS50240">
    <property type="entry name" value="TRYPSIN_DOM"/>
    <property type="match status" value="1"/>
</dbReference>
<reference evidence="11" key="2">
    <citation type="submission" date="2025-04" db="UniProtKB">
        <authorList>
            <consortium name="RefSeq"/>
        </authorList>
    </citation>
    <scope>IDENTIFICATION</scope>
</reference>
<dbReference type="RefSeq" id="XP_005738334.1">
    <property type="nucleotide sequence ID" value="XM_005738277.1"/>
</dbReference>
<keyword evidence="2 7" id="KW-0732">Signal</keyword>
<evidence type="ECO:0000256" key="2">
    <source>
        <dbReference type="ARBA" id="ARBA00022729"/>
    </source>
</evidence>
<evidence type="ECO:0000256" key="4">
    <source>
        <dbReference type="ARBA" id="ARBA00022825"/>
    </source>
</evidence>
<dbReference type="GO" id="GO:0004252">
    <property type="term" value="F:serine-type endopeptidase activity"/>
    <property type="evidence" value="ECO:0007669"/>
    <property type="project" value="InterPro"/>
</dbReference>
<keyword evidence="4 6" id="KW-0720">Serine protease</keyword>
<evidence type="ECO:0000256" key="5">
    <source>
        <dbReference type="ARBA" id="ARBA00023157"/>
    </source>
</evidence>
<sequence>MFCLSNFSVLIPCMLLLIIQPGHGSKIIEGKEVKPHSLPFMAHVESKKSFCGGTLIHPQWVLTAAHCTNMSKVTLGAHSIRKKEEDSKQVQTVDKRFPHPNYYKAIKGNDLMLLKLKKPVKQTKTVKCLKLAKTVKDPPAGSKCLVAGWGKTENKKTSDVLLSVNVTVVGRRTCNSRDYYNHNPVITSDMICAGSNGKRKADTCQGDSGGPLVCNGVLVGVTSFGEGCGIIKKPGVYSFLSEKQLMWIKKTMQSLEIL</sequence>
<dbReference type="InterPro" id="IPR009003">
    <property type="entry name" value="Peptidase_S1_PA"/>
</dbReference>
<dbReference type="SMART" id="SM00020">
    <property type="entry name" value="Tryp_SPc"/>
    <property type="match status" value="1"/>
</dbReference>
<dbReference type="AlphaFoldDB" id="A0A3B4F9E9"/>
<dbReference type="PRINTS" id="PR00722">
    <property type="entry name" value="CHYMOTRYPSIN"/>
</dbReference>
<dbReference type="Proteomes" id="UP000695023">
    <property type="component" value="Unplaced"/>
</dbReference>
<dbReference type="GeneTree" id="ENSGT00940000163484"/>
<dbReference type="InterPro" id="IPR001254">
    <property type="entry name" value="Trypsin_dom"/>
</dbReference>
<evidence type="ECO:0000259" key="8">
    <source>
        <dbReference type="PROSITE" id="PS50240"/>
    </source>
</evidence>
<dbReference type="GeneID" id="102192135"/>
<evidence type="ECO:0000256" key="1">
    <source>
        <dbReference type="ARBA" id="ARBA00022670"/>
    </source>
</evidence>
<organism evidence="9">
    <name type="scientific">Pundamilia nyererei</name>
    <dbReference type="NCBI Taxonomy" id="303518"/>
    <lineage>
        <taxon>Eukaryota</taxon>
        <taxon>Metazoa</taxon>
        <taxon>Chordata</taxon>
        <taxon>Craniata</taxon>
        <taxon>Vertebrata</taxon>
        <taxon>Euteleostomi</taxon>
        <taxon>Actinopterygii</taxon>
        <taxon>Neopterygii</taxon>
        <taxon>Teleostei</taxon>
        <taxon>Neoteleostei</taxon>
        <taxon>Acanthomorphata</taxon>
        <taxon>Ovalentaria</taxon>
        <taxon>Cichlomorphae</taxon>
        <taxon>Cichliformes</taxon>
        <taxon>Cichlidae</taxon>
        <taxon>African cichlids</taxon>
        <taxon>Pseudocrenilabrinae</taxon>
        <taxon>Haplochromini</taxon>
        <taxon>Pundamilia</taxon>
    </lineage>
</organism>
<protein>
    <submittedName>
        <fullName evidence="9 11">Granzyme A-like</fullName>
    </submittedName>
</protein>
<dbReference type="PANTHER" id="PTHR24271">
    <property type="entry name" value="KALLIKREIN-RELATED"/>
    <property type="match status" value="1"/>
</dbReference>
<dbReference type="Pfam" id="PF00089">
    <property type="entry name" value="Trypsin"/>
    <property type="match status" value="1"/>
</dbReference>
<evidence type="ECO:0000256" key="6">
    <source>
        <dbReference type="RuleBase" id="RU363034"/>
    </source>
</evidence>
<dbReference type="PROSITE" id="PS00135">
    <property type="entry name" value="TRYPSIN_SER"/>
    <property type="match status" value="1"/>
</dbReference>
<name>A0A3B4F9E9_9CICH</name>
<dbReference type="GO" id="GO:0006508">
    <property type="term" value="P:proteolysis"/>
    <property type="evidence" value="ECO:0007669"/>
    <property type="project" value="UniProtKB-KW"/>
</dbReference>
<dbReference type="STRING" id="303518.ENSPNYP00000006314"/>
<accession>A0A3B4F9E9</accession>
<keyword evidence="10" id="KW-1185">Reference proteome</keyword>
<dbReference type="InterPro" id="IPR018114">
    <property type="entry name" value="TRYPSIN_HIS"/>
</dbReference>
<dbReference type="InterPro" id="IPR033116">
    <property type="entry name" value="TRYPSIN_SER"/>
</dbReference>
<dbReference type="PROSITE" id="PS00134">
    <property type="entry name" value="TRYPSIN_HIS"/>
    <property type="match status" value="1"/>
</dbReference>
<dbReference type="InterPro" id="IPR001314">
    <property type="entry name" value="Peptidase_S1A"/>
</dbReference>
<dbReference type="FunFam" id="2.40.10.10:FF:000120">
    <property type="entry name" value="Putative serine protease"/>
    <property type="match status" value="1"/>
</dbReference>
<dbReference type="PANTHER" id="PTHR24271:SF52">
    <property type="entry name" value="GRANZYME K"/>
    <property type="match status" value="1"/>
</dbReference>
<proteinExistence type="predicted"/>
<dbReference type="SUPFAM" id="SSF50494">
    <property type="entry name" value="Trypsin-like serine proteases"/>
    <property type="match status" value="1"/>
</dbReference>
<evidence type="ECO:0000256" key="3">
    <source>
        <dbReference type="ARBA" id="ARBA00022801"/>
    </source>
</evidence>
<dbReference type="Gene3D" id="2.40.10.10">
    <property type="entry name" value="Trypsin-like serine proteases"/>
    <property type="match status" value="2"/>
</dbReference>
<keyword evidence="5" id="KW-1015">Disulfide bond</keyword>
<feature type="chain" id="PRO_5044589970" evidence="7">
    <location>
        <begin position="25"/>
        <end position="258"/>
    </location>
</feature>
<evidence type="ECO:0000256" key="7">
    <source>
        <dbReference type="SAM" id="SignalP"/>
    </source>
</evidence>
<feature type="signal peptide" evidence="7">
    <location>
        <begin position="1"/>
        <end position="24"/>
    </location>
</feature>
<evidence type="ECO:0000313" key="10">
    <source>
        <dbReference type="Proteomes" id="UP000695023"/>
    </source>
</evidence>
<evidence type="ECO:0000313" key="11">
    <source>
        <dbReference type="RefSeq" id="XP_005738334.1"/>
    </source>
</evidence>
<keyword evidence="3 6" id="KW-0378">Hydrolase</keyword>
<evidence type="ECO:0000313" key="9">
    <source>
        <dbReference type="Ensembl" id="ENSPNYP00000006314.1"/>
    </source>
</evidence>
<dbReference type="Ensembl" id="ENSPNYT00000006473.1">
    <property type="protein sequence ID" value="ENSPNYP00000006314.1"/>
    <property type="gene ID" value="ENSPNYG00000004813.1"/>
</dbReference>
<reference evidence="9" key="1">
    <citation type="submission" date="2023-09" db="UniProtKB">
        <authorList>
            <consortium name="Ensembl"/>
        </authorList>
    </citation>
    <scope>IDENTIFICATION</scope>
</reference>
<dbReference type="OrthoDB" id="8390533at2759"/>
<keyword evidence="1 6" id="KW-0645">Protease</keyword>
<gene>
    <name evidence="11" type="primary">LOC102192135</name>
</gene>
<dbReference type="CDD" id="cd00190">
    <property type="entry name" value="Tryp_SPc"/>
    <property type="match status" value="1"/>
</dbReference>
<feature type="domain" description="Peptidase S1" evidence="8">
    <location>
        <begin position="27"/>
        <end position="253"/>
    </location>
</feature>
<dbReference type="InterPro" id="IPR043504">
    <property type="entry name" value="Peptidase_S1_PA_chymotrypsin"/>
</dbReference>